<evidence type="ECO:0000313" key="5">
    <source>
        <dbReference type="Proteomes" id="UP000251571"/>
    </source>
</evidence>
<dbReference type="InterPro" id="IPR000073">
    <property type="entry name" value="AB_hydrolase_1"/>
</dbReference>
<dbReference type="InterPro" id="IPR050471">
    <property type="entry name" value="AB_hydrolase"/>
</dbReference>
<evidence type="ECO:0000313" key="3">
    <source>
        <dbReference type="EMBL" id="SSA44293.1"/>
    </source>
</evidence>
<dbReference type="PANTHER" id="PTHR43433">
    <property type="entry name" value="HYDROLASE, ALPHA/BETA FOLD FAMILY PROTEIN"/>
    <property type="match status" value="1"/>
</dbReference>
<evidence type="ECO:0000313" key="2">
    <source>
        <dbReference type="EMBL" id="PWJ20277.1"/>
    </source>
</evidence>
<name>A0A2Y9C743_9RHOB</name>
<dbReference type="Proteomes" id="UP000251571">
    <property type="component" value="Unassembled WGS sequence"/>
</dbReference>
<gene>
    <name evidence="2" type="ORF">BCF38_10392</name>
    <name evidence="3" type="ORF">SAMN05421539_10392</name>
</gene>
<dbReference type="AlphaFoldDB" id="A0A2Y9C743"/>
<dbReference type="RefSeq" id="WP_170125369.1">
    <property type="nucleotide sequence ID" value="NZ_QGDJ01000003.1"/>
</dbReference>
<reference evidence="3 5" key="1">
    <citation type="submission" date="2016-10" db="EMBL/GenBank/DDBJ databases">
        <authorList>
            <person name="Cai Z."/>
        </authorList>
    </citation>
    <scope>NUCLEOTIDE SEQUENCE [LARGE SCALE GENOMIC DNA]</scope>
    <source>
        <strain evidence="3 5">DSM 25227</strain>
    </source>
</reference>
<sequence length="322" mass="33740">MRRIALAIAGLVLLLPAGGALLQGAASALDRSRLPPPGEIVTAGGAGLHVYCSGPPEAPPVFLETGMGVVSDAWVRVQDDLSEDHRVCRYDRAGTGHSARFDGPKDAGATADRLAALAQAVGVERPMVLVGHSYGGLVARVFAHRYPERVAGLVLVDSSHEEMGERLPPAGRDMVDDILSAFGKLSIANRFGVLRITGAPGLWMAGLEDAARDRAAAVYASVAHMAAAAEEAAAWRDGASTGLARDIETLGNLPMRVLVADEYPDGLVESWIALQRDLAGLSAQSRLTVVSGADHYGLVQNPEHAARVAGEIRALWQSVGPE</sequence>
<dbReference type="EMBL" id="UETC01000003">
    <property type="protein sequence ID" value="SSA44293.1"/>
    <property type="molecule type" value="Genomic_DNA"/>
</dbReference>
<dbReference type="InterPro" id="IPR029058">
    <property type="entry name" value="AB_hydrolase_fold"/>
</dbReference>
<dbReference type="PRINTS" id="PR00111">
    <property type="entry name" value="ABHYDROLASE"/>
</dbReference>
<accession>A0A2Y9C743</accession>
<protein>
    <submittedName>
        <fullName evidence="3">Pimeloyl-ACP methyl ester carboxylesterase</fullName>
    </submittedName>
</protein>
<organism evidence="3 5">
    <name type="scientific">Jannaschia seohaensis</name>
    <dbReference type="NCBI Taxonomy" id="475081"/>
    <lineage>
        <taxon>Bacteria</taxon>
        <taxon>Pseudomonadati</taxon>
        <taxon>Pseudomonadota</taxon>
        <taxon>Alphaproteobacteria</taxon>
        <taxon>Rhodobacterales</taxon>
        <taxon>Roseobacteraceae</taxon>
        <taxon>Jannaschia</taxon>
    </lineage>
</organism>
<reference evidence="2 4" key="2">
    <citation type="submission" date="2018-03" db="EMBL/GenBank/DDBJ databases">
        <title>Genomic Encyclopedia of Archaeal and Bacterial Type Strains, Phase II (KMG-II): from individual species to whole genera.</title>
        <authorList>
            <person name="Goeker M."/>
        </authorList>
    </citation>
    <scope>NUCLEOTIDE SEQUENCE [LARGE SCALE GENOMIC DNA]</scope>
    <source>
        <strain evidence="2 4">DSM 25227</strain>
    </source>
</reference>
<proteinExistence type="predicted"/>
<dbReference type="EMBL" id="QGDJ01000003">
    <property type="protein sequence ID" value="PWJ20277.1"/>
    <property type="molecule type" value="Genomic_DNA"/>
</dbReference>
<evidence type="ECO:0000313" key="4">
    <source>
        <dbReference type="Proteomes" id="UP000245839"/>
    </source>
</evidence>
<feature type="domain" description="AB hydrolase-1" evidence="1">
    <location>
        <begin position="59"/>
        <end position="171"/>
    </location>
</feature>
<keyword evidence="4" id="KW-1185">Reference proteome</keyword>
<dbReference type="Gene3D" id="3.40.50.1820">
    <property type="entry name" value="alpha/beta hydrolase"/>
    <property type="match status" value="1"/>
</dbReference>
<dbReference type="Pfam" id="PF00561">
    <property type="entry name" value="Abhydrolase_1"/>
    <property type="match status" value="1"/>
</dbReference>
<evidence type="ECO:0000259" key="1">
    <source>
        <dbReference type="Pfam" id="PF00561"/>
    </source>
</evidence>
<dbReference type="PANTHER" id="PTHR43433:SF5">
    <property type="entry name" value="AB HYDROLASE-1 DOMAIN-CONTAINING PROTEIN"/>
    <property type="match status" value="1"/>
</dbReference>
<dbReference type="SUPFAM" id="SSF53474">
    <property type="entry name" value="alpha/beta-Hydrolases"/>
    <property type="match status" value="1"/>
</dbReference>
<dbReference type="Proteomes" id="UP000245839">
    <property type="component" value="Unassembled WGS sequence"/>
</dbReference>